<dbReference type="SUPFAM" id="SSF50475">
    <property type="entry name" value="FMN-binding split barrel"/>
    <property type="match status" value="2"/>
</dbReference>
<evidence type="ECO:0000256" key="4">
    <source>
        <dbReference type="ARBA" id="ARBA00012801"/>
    </source>
</evidence>
<dbReference type="PANTHER" id="PTHR10851">
    <property type="entry name" value="PYRIDOXINE-5-PHOSPHATE OXIDASE"/>
    <property type="match status" value="1"/>
</dbReference>
<dbReference type="AlphaFoldDB" id="A0A2B7Z668"/>
<dbReference type="GO" id="GO:0004733">
    <property type="term" value="F:pyridoxamine phosphate oxidase activity"/>
    <property type="evidence" value="ECO:0007669"/>
    <property type="project" value="UniProtKB-EC"/>
</dbReference>
<dbReference type="Gene3D" id="2.30.110.10">
    <property type="entry name" value="Electron Transport, Fmn-binding Protein, Chain A"/>
    <property type="match status" value="1"/>
</dbReference>
<keyword evidence="7" id="KW-0560">Oxidoreductase</keyword>
<evidence type="ECO:0000256" key="6">
    <source>
        <dbReference type="ARBA" id="ARBA00022643"/>
    </source>
</evidence>
<feature type="compositionally biased region" description="Acidic residues" evidence="8">
    <location>
        <begin position="211"/>
        <end position="225"/>
    </location>
</feature>
<comment type="cofactor">
    <cofactor evidence="1">
        <name>FMN</name>
        <dbReference type="ChEBI" id="CHEBI:58210"/>
    </cofactor>
</comment>
<dbReference type="InterPro" id="IPR011576">
    <property type="entry name" value="Pyridox_Oxase_N"/>
</dbReference>
<dbReference type="InterPro" id="IPR012349">
    <property type="entry name" value="Split_barrel_FMN-bd"/>
</dbReference>
<keyword evidence="6" id="KW-0288">FMN</keyword>
<dbReference type="GO" id="GO:0008615">
    <property type="term" value="P:pyridoxine biosynthetic process"/>
    <property type="evidence" value="ECO:0007669"/>
    <property type="project" value="InterPro"/>
</dbReference>
<evidence type="ECO:0000256" key="3">
    <source>
        <dbReference type="ARBA" id="ARBA00005037"/>
    </source>
</evidence>
<evidence type="ECO:0000256" key="8">
    <source>
        <dbReference type="SAM" id="MobiDB-lite"/>
    </source>
</evidence>
<gene>
    <name evidence="11" type="ORF">GX50_08546</name>
</gene>
<dbReference type="UniPathway" id="UPA01068">
    <property type="reaction ID" value="UER00304"/>
</dbReference>
<accession>A0A2B7Z668</accession>
<comment type="pathway">
    <text evidence="2">Cofactor metabolism; pyridoxal 5'-phosphate salvage; pyridoxal 5'-phosphate from pyridoxamine 5'-phosphate: step 1/1.</text>
</comment>
<comment type="pathway">
    <text evidence="3">Cofactor metabolism; pyridoxal 5'-phosphate salvage; pyridoxal 5'-phosphate from pyridoxine 5'-phosphate: step 1/1.</text>
</comment>
<reference evidence="11 12" key="1">
    <citation type="submission" date="2017-10" db="EMBL/GenBank/DDBJ databases">
        <title>Comparative genomics in systemic dimorphic fungi from Ajellomycetaceae.</title>
        <authorList>
            <person name="Munoz J.F."/>
            <person name="Mcewen J.G."/>
            <person name="Clay O.K."/>
            <person name="Cuomo C.A."/>
        </authorList>
    </citation>
    <scope>NUCLEOTIDE SEQUENCE [LARGE SCALE GENOMIC DNA]</scope>
    <source>
        <strain evidence="11 12">UAMH4076</strain>
    </source>
</reference>
<dbReference type="STRING" id="73230.A0A2B7Z668"/>
<dbReference type="PANTHER" id="PTHR10851:SF0">
    <property type="entry name" value="PYRIDOXINE-5'-PHOSPHATE OXIDASE"/>
    <property type="match status" value="1"/>
</dbReference>
<dbReference type="Proteomes" id="UP000226031">
    <property type="component" value="Unassembled WGS sequence"/>
</dbReference>
<feature type="region of interest" description="Disordered" evidence="8">
    <location>
        <begin position="1"/>
        <end position="27"/>
    </location>
</feature>
<keyword evidence="12" id="KW-1185">Reference proteome</keyword>
<feature type="domain" description="Pyridoxamine 5'-phosphate oxidase N-terminal" evidence="9">
    <location>
        <begin position="241"/>
        <end position="296"/>
    </location>
</feature>
<dbReference type="Pfam" id="PF10590">
    <property type="entry name" value="PNP_phzG_C"/>
    <property type="match status" value="1"/>
</dbReference>
<evidence type="ECO:0000256" key="7">
    <source>
        <dbReference type="ARBA" id="ARBA00023002"/>
    </source>
</evidence>
<evidence type="ECO:0000259" key="10">
    <source>
        <dbReference type="Pfam" id="PF10590"/>
    </source>
</evidence>
<organism evidence="11 12">
    <name type="scientific">[Emmonsia] crescens</name>
    <dbReference type="NCBI Taxonomy" id="73230"/>
    <lineage>
        <taxon>Eukaryota</taxon>
        <taxon>Fungi</taxon>
        <taxon>Dikarya</taxon>
        <taxon>Ascomycota</taxon>
        <taxon>Pezizomycotina</taxon>
        <taxon>Eurotiomycetes</taxon>
        <taxon>Eurotiomycetidae</taxon>
        <taxon>Onygenales</taxon>
        <taxon>Ajellomycetaceae</taxon>
        <taxon>Emergomyces</taxon>
    </lineage>
</organism>
<dbReference type="Pfam" id="PF01243">
    <property type="entry name" value="PNPOx_N"/>
    <property type="match status" value="1"/>
</dbReference>
<evidence type="ECO:0000313" key="12">
    <source>
        <dbReference type="Proteomes" id="UP000226031"/>
    </source>
</evidence>
<feature type="region of interest" description="Disordered" evidence="8">
    <location>
        <begin position="200"/>
        <end position="243"/>
    </location>
</feature>
<sequence length="420" mass="45766">MTLDKAVGGREGGGGGGGIGTAAPAHAHRTPKKLIFAPGDIAATPNPLSPSAQQPLTTTNPNTIITRHPAMPIPIPTHHLLPTDTNTNTNTTLQDTPLRSSAPTPIANAALVAHPSRAHQFLTNPPLTLSQINPTNPFQQFNTWFRDARLTPASAPETCTLATASLPSGRVSARTLYLKELDERGWVVYSNWGSRKGKGGQVFGSGGGGEGEGEGEGEGGVDEWGWDGGSDAQQQQQQQQQGNRWAALTFHWQAVERQVRIEGIVESLSREESETYWRTRERGSQIGAWASQQSKVLWETEPLSAATSSSSTGPHQAAVTNWAENVDVNVDSPAVLITDDGRSILDDRVKEMEARFADTEEIPLPPFWGGIRIVPESVEFWQGRKSRLHDRFRYVRVHGGEETGEETAKVFKWRIQRLSP</sequence>
<dbReference type="VEuPathDB" id="FungiDB:EMCG_06759"/>
<evidence type="ECO:0000256" key="2">
    <source>
        <dbReference type="ARBA" id="ARBA00004738"/>
    </source>
</evidence>
<protein>
    <recommendedName>
        <fullName evidence="4">pyridoxal 5'-phosphate synthase</fullName>
        <ecNumber evidence="4">1.4.3.5</ecNumber>
    </recommendedName>
</protein>
<evidence type="ECO:0000259" key="9">
    <source>
        <dbReference type="Pfam" id="PF01243"/>
    </source>
</evidence>
<name>A0A2B7Z668_9EURO</name>
<keyword evidence="5" id="KW-0285">Flavoprotein</keyword>
<evidence type="ECO:0000313" key="11">
    <source>
        <dbReference type="EMBL" id="PGH28713.1"/>
    </source>
</evidence>
<dbReference type="VEuPathDB" id="FungiDB:EMCG_05134"/>
<feature type="compositionally biased region" description="Gly residues" evidence="8">
    <location>
        <begin position="9"/>
        <end position="20"/>
    </location>
</feature>
<feature type="compositionally biased region" description="Low complexity" evidence="8">
    <location>
        <begin position="229"/>
        <end position="241"/>
    </location>
</feature>
<feature type="domain" description="Pyridoxine 5'-phosphate oxidase dimerisation C-terminal" evidence="10">
    <location>
        <begin position="368"/>
        <end position="420"/>
    </location>
</feature>
<dbReference type="InterPro" id="IPR019576">
    <property type="entry name" value="Pyridoxamine_oxidase_dimer_C"/>
</dbReference>
<proteinExistence type="predicted"/>
<evidence type="ECO:0000256" key="1">
    <source>
        <dbReference type="ARBA" id="ARBA00001917"/>
    </source>
</evidence>
<dbReference type="InterPro" id="IPR019740">
    <property type="entry name" value="Pyridox_Oxase_CS"/>
</dbReference>
<dbReference type="EC" id="1.4.3.5" evidence="4"/>
<dbReference type="PROSITE" id="PS01064">
    <property type="entry name" value="PYRIDOX_OXIDASE"/>
    <property type="match status" value="1"/>
</dbReference>
<evidence type="ECO:0000256" key="5">
    <source>
        <dbReference type="ARBA" id="ARBA00022630"/>
    </source>
</evidence>
<comment type="caution">
    <text evidence="11">The sequence shown here is derived from an EMBL/GenBank/DDBJ whole genome shotgun (WGS) entry which is preliminary data.</text>
</comment>
<dbReference type="GO" id="GO:0010181">
    <property type="term" value="F:FMN binding"/>
    <property type="evidence" value="ECO:0007669"/>
    <property type="project" value="InterPro"/>
</dbReference>
<feature type="compositionally biased region" description="Gly residues" evidence="8">
    <location>
        <begin position="200"/>
        <end position="210"/>
    </location>
</feature>
<dbReference type="InterPro" id="IPR000659">
    <property type="entry name" value="Pyridox_Oxase"/>
</dbReference>
<dbReference type="EMBL" id="PDND01000332">
    <property type="protein sequence ID" value="PGH28713.1"/>
    <property type="molecule type" value="Genomic_DNA"/>
</dbReference>